<name>A0A371HYL2_MUCPR</name>
<feature type="compositionally biased region" description="Basic and acidic residues" evidence="1">
    <location>
        <begin position="1"/>
        <end position="28"/>
    </location>
</feature>
<evidence type="ECO:0000256" key="1">
    <source>
        <dbReference type="SAM" id="MobiDB-lite"/>
    </source>
</evidence>
<dbReference type="OrthoDB" id="1752182at2759"/>
<dbReference type="Proteomes" id="UP000257109">
    <property type="component" value="Unassembled WGS sequence"/>
</dbReference>
<dbReference type="EMBL" id="QJKJ01001382">
    <property type="protein sequence ID" value="RDY07871.1"/>
    <property type="molecule type" value="Genomic_DNA"/>
</dbReference>
<accession>A0A371HYL2</accession>
<dbReference type="AlphaFoldDB" id="A0A371HYL2"/>
<sequence length="141" mass="16102">TKWAESDSKGKKEVESNSRGMEEAKTDFNESQQVESESDFGQLSPYLDRVGQPTLSTTKQFVPPQSPTTELKHLKYAYLEDHQQFSVIIANNLNREQEEKLLNVLRKDKKAIGWTLADLLGINPSICMHKILLEEEARPIK</sequence>
<reference evidence="2" key="1">
    <citation type="submission" date="2018-05" db="EMBL/GenBank/DDBJ databases">
        <title>Draft genome of Mucuna pruriens seed.</title>
        <authorList>
            <person name="Nnadi N.E."/>
            <person name="Vos R."/>
            <person name="Hasami M.H."/>
            <person name="Devisetty U.K."/>
            <person name="Aguiy J.C."/>
        </authorList>
    </citation>
    <scope>NUCLEOTIDE SEQUENCE [LARGE SCALE GENOMIC DNA]</scope>
    <source>
        <strain evidence="2">JCA_2017</strain>
    </source>
</reference>
<feature type="non-terminal residue" evidence="2">
    <location>
        <position position="1"/>
    </location>
</feature>
<comment type="caution">
    <text evidence="2">The sequence shown here is derived from an EMBL/GenBank/DDBJ whole genome shotgun (WGS) entry which is preliminary data.</text>
</comment>
<keyword evidence="3" id="KW-1185">Reference proteome</keyword>
<gene>
    <name evidence="2" type="ORF">CR513_07947</name>
</gene>
<evidence type="ECO:0000313" key="3">
    <source>
        <dbReference type="Proteomes" id="UP000257109"/>
    </source>
</evidence>
<evidence type="ECO:0000313" key="2">
    <source>
        <dbReference type="EMBL" id="RDY07871.1"/>
    </source>
</evidence>
<feature type="region of interest" description="Disordered" evidence="1">
    <location>
        <begin position="1"/>
        <end position="66"/>
    </location>
</feature>
<feature type="compositionally biased region" description="Polar residues" evidence="1">
    <location>
        <begin position="29"/>
        <end position="41"/>
    </location>
</feature>
<proteinExistence type="predicted"/>
<organism evidence="2 3">
    <name type="scientific">Mucuna pruriens</name>
    <name type="common">Velvet bean</name>
    <name type="synonym">Dolichos pruriens</name>
    <dbReference type="NCBI Taxonomy" id="157652"/>
    <lineage>
        <taxon>Eukaryota</taxon>
        <taxon>Viridiplantae</taxon>
        <taxon>Streptophyta</taxon>
        <taxon>Embryophyta</taxon>
        <taxon>Tracheophyta</taxon>
        <taxon>Spermatophyta</taxon>
        <taxon>Magnoliopsida</taxon>
        <taxon>eudicotyledons</taxon>
        <taxon>Gunneridae</taxon>
        <taxon>Pentapetalae</taxon>
        <taxon>rosids</taxon>
        <taxon>fabids</taxon>
        <taxon>Fabales</taxon>
        <taxon>Fabaceae</taxon>
        <taxon>Papilionoideae</taxon>
        <taxon>50 kb inversion clade</taxon>
        <taxon>NPAAA clade</taxon>
        <taxon>indigoferoid/millettioid clade</taxon>
        <taxon>Phaseoleae</taxon>
        <taxon>Mucuna</taxon>
    </lineage>
</organism>
<protein>
    <submittedName>
        <fullName evidence="2">Uncharacterized protein</fullName>
    </submittedName>
</protein>